<dbReference type="InterPro" id="IPR005151">
    <property type="entry name" value="Tail-specific_protease"/>
</dbReference>
<dbReference type="SUPFAM" id="SSF50156">
    <property type="entry name" value="PDZ domain-like"/>
    <property type="match status" value="1"/>
</dbReference>
<dbReference type="Gene3D" id="2.30.42.10">
    <property type="match status" value="1"/>
</dbReference>
<keyword evidence="3 7" id="KW-0963">Cytoplasm</keyword>
<dbReference type="PANTHER" id="PTHR43253:SF1">
    <property type="entry name" value="TRICORN PROTEASE HOMOLOG 2-RELATED"/>
    <property type="match status" value="1"/>
</dbReference>
<dbReference type="SUPFAM" id="SSF52096">
    <property type="entry name" value="ClpP/crotonase"/>
    <property type="match status" value="1"/>
</dbReference>
<dbReference type="Proteomes" id="UP001210231">
    <property type="component" value="Unassembled WGS sequence"/>
</dbReference>
<feature type="domain" description="Tail specific protease" evidence="9">
    <location>
        <begin position="884"/>
        <end position="1040"/>
    </location>
</feature>
<dbReference type="Gene3D" id="3.30.750.44">
    <property type="match status" value="1"/>
</dbReference>
<dbReference type="PIRSF" id="PIRSF036421">
    <property type="entry name" value="Tricorn_protease"/>
    <property type="match status" value="1"/>
</dbReference>
<accession>A0ABT4UHV6</accession>
<evidence type="ECO:0000259" key="9">
    <source>
        <dbReference type="Pfam" id="PF03572"/>
    </source>
</evidence>
<evidence type="ECO:0000256" key="5">
    <source>
        <dbReference type="ARBA" id="ARBA00022801"/>
    </source>
</evidence>
<evidence type="ECO:0000256" key="4">
    <source>
        <dbReference type="ARBA" id="ARBA00022670"/>
    </source>
</evidence>
<dbReference type="InterPro" id="IPR011659">
    <property type="entry name" value="WD40"/>
</dbReference>
<dbReference type="SUPFAM" id="SSF82171">
    <property type="entry name" value="DPP6 N-terminal domain-like"/>
    <property type="match status" value="2"/>
</dbReference>
<feature type="chain" id="PRO_5047491272" description="Tricorn protease homolog" evidence="8">
    <location>
        <begin position="20"/>
        <end position="1067"/>
    </location>
</feature>
<dbReference type="InterPro" id="IPR036034">
    <property type="entry name" value="PDZ_sf"/>
</dbReference>
<feature type="domain" description="Tricorn protease C1" evidence="10">
    <location>
        <begin position="695"/>
        <end position="751"/>
    </location>
</feature>
<dbReference type="PANTHER" id="PTHR43253">
    <property type="entry name" value="TRICORN PROTEASE HOMOLOG 2-RELATED"/>
    <property type="match status" value="1"/>
</dbReference>
<evidence type="ECO:0000313" key="11">
    <source>
        <dbReference type="EMBL" id="MDA3613768.1"/>
    </source>
</evidence>
<keyword evidence="6 7" id="KW-0720">Serine protease</keyword>
<evidence type="ECO:0000256" key="3">
    <source>
        <dbReference type="ARBA" id="ARBA00022490"/>
    </source>
</evidence>
<evidence type="ECO:0000256" key="6">
    <source>
        <dbReference type="ARBA" id="ARBA00022825"/>
    </source>
</evidence>
<dbReference type="SUPFAM" id="SSF69304">
    <property type="entry name" value="Tricorn protease N-terminal domain"/>
    <property type="match status" value="1"/>
</dbReference>
<comment type="caution">
    <text evidence="11">The sequence shown here is derived from an EMBL/GenBank/DDBJ whole genome shotgun (WGS) entry which is preliminary data.</text>
</comment>
<evidence type="ECO:0000256" key="2">
    <source>
        <dbReference type="ARBA" id="ARBA00008524"/>
    </source>
</evidence>
<reference evidence="11 12" key="1">
    <citation type="submission" date="2022-12" db="EMBL/GenBank/DDBJ databases">
        <title>Chitinophagaceae gen. sp. nov., a new member of the family Chitinophagaceae, isolated from soil in a chemical factory.</title>
        <authorList>
            <person name="Ke Z."/>
        </authorList>
    </citation>
    <scope>NUCLEOTIDE SEQUENCE [LARGE SCALE GENOMIC DNA]</scope>
    <source>
        <strain evidence="11 12">LY-5</strain>
    </source>
</reference>
<sequence length="1067" mass="119137">MIKKILFGFALFCAHQGFAQETAIWLRYSAISPDGQRIAFTYKGDIYTVPVSGGKAQPVTNHEAQDFMPVWSSDGKKIAFASNRFGNFDVFIVNAEGGLPTRLTTHSSHEYPYSFMNGDKEVVFGANRMDNVNSRSFPTASQPELYAVSINGGRAIQILGTPAEDVNFDATGNLMIYHDKKGGENAWRKHQVSSIARDIWQYDFKANKHTKLTEFVGEDRTPIFTDNGKAFYYLSEESGSFNVHKKTIGTDKSTQITSFKKHPVRFLTASKNGVLCFSYNGDIYTFKNGKAEKVPVSIVYDNKSNEESIARVTSASGINVSQSGKEVAFVSRGDVFVTSMDNEFTKQITQTPYTESDVQISPDGKTVIYSVEKDGKWSIYQTTIRRKEEPFFFASTLLDSKPLFEDENNNILAKYSPDGKEIAYVQNNNAIIIYNIASKKSRTLLKGLPLSTWGERSQYFQWSPDAKWLLFNYAISGSGSSEVGLINTVAKDAKPVNLTQSGFDDNNAKWVLDGKAMIWFSNRDGLRGAAMAGGSQTDVYAMFFTKEGWDNFKLNKSEAGFLKELETVNKADTAKKDKPKKDSVVVIDLDGIEYRKARLTLHSAGLSDALLSKDAETLYYLARFEKGFNLWSVNLRTKETKMVAPLNASFASMQWDKDYKNIILNSAGAVMKVDPNSGKQDRVSIAADMVVNALAEREAQFEHVWRKTKNTFYTKGFHGADWDFYKKEYAKQLPGVGTDFEFSELLAEMLGELNVSHSGSSYFGQMPDADATASLGIIYDVAYKGNGIKVLEVLQNGPLDKSNINIPVNSIITQIDGVNIEADKDYAYYLNRKSGKNVLLTVSVNGKDEFYTIKPISLGEENGLLYRRWVKRNEQEVAKLSNGKLGYVHVPGMNDGVYRNVYEEVMGKFFEKGGLVVDTRFNGGGDLVADLDMFLSGKKFMDYGTDNRSNGTEPNFRWTKPSISLVNEANYSDGHCYAFMIQHQKINKIVGMPVPGTCTFAGWEGLGATNSIRWGVPPVGVKDTKGRYLENWQTEPDFKVVPTKEKIVTGVDEQLETSITELLKQLK</sequence>
<keyword evidence="8" id="KW-0732">Signal</keyword>
<dbReference type="Gene3D" id="3.90.226.10">
    <property type="entry name" value="2-enoyl-CoA Hydratase, Chain A, domain 1"/>
    <property type="match status" value="1"/>
</dbReference>
<feature type="signal peptide" evidence="8">
    <location>
        <begin position="1"/>
        <end position="19"/>
    </location>
</feature>
<dbReference type="EC" id="3.4.21.-" evidence="7"/>
<comment type="subcellular location">
    <subcellularLocation>
        <location evidence="1 7">Cytoplasm</location>
    </subcellularLocation>
</comment>
<keyword evidence="12" id="KW-1185">Reference proteome</keyword>
<dbReference type="Gene3D" id="2.120.10.30">
    <property type="entry name" value="TolB, C-terminal domain"/>
    <property type="match status" value="2"/>
</dbReference>
<dbReference type="CDD" id="cd07562">
    <property type="entry name" value="Peptidase_S41_TRI"/>
    <property type="match status" value="1"/>
</dbReference>
<dbReference type="InterPro" id="IPR012393">
    <property type="entry name" value="Tricorn_protease"/>
</dbReference>
<protein>
    <recommendedName>
        <fullName evidence="7">Tricorn protease homolog</fullName>
        <ecNumber evidence="7">3.4.21.-</ecNumber>
    </recommendedName>
</protein>
<evidence type="ECO:0000313" key="12">
    <source>
        <dbReference type="Proteomes" id="UP001210231"/>
    </source>
</evidence>
<dbReference type="Pfam" id="PF07676">
    <property type="entry name" value="PD40"/>
    <property type="match status" value="1"/>
</dbReference>
<dbReference type="InterPro" id="IPR028204">
    <property type="entry name" value="Tricorn_C1"/>
</dbReference>
<comment type="similarity">
    <text evidence="2 7">Belongs to the peptidase S41B family.</text>
</comment>
<dbReference type="EMBL" id="JAQGEF010000003">
    <property type="protein sequence ID" value="MDA3613768.1"/>
    <property type="molecule type" value="Genomic_DNA"/>
</dbReference>
<gene>
    <name evidence="11" type="ORF">O3P16_03030</name>
</gene>
<name>A0ABT4UHV6_9BACT</name>
<dbReference type="RefSeq" id="WP_407030098.1">
    <property type="nucleotide sequence ID" value="NZ_JAQGEF010000003.1"/>
</dbReference>
<dbReference type="Pfam" id="PF03572">
    <property type="entry name" value="Peptidase_S41"/>
    <property type="match status" value="1"/>
</dbReference>
<evidence type="ECO:0000256" key="7">
    <source>
        <dbReference type="PIRNR" id="PIRNR036421"/>
    </source>
</evidence>
<dbReference type="Pfam" id="PF26549">
    <property type="entry name" value="Tricorn_N"/>
    <property type="match status" value="1"/>
</dbReference>
<dbReference type="InterPro" id="IPR011042">
    <property type="entry name" value="6-blade_b-propeller_TolB-like"/>
</dbReference>
<dbReference type="InterPro" id="IPR029045">
    <property type="entry name" value="ClpP/crotonase-like_dom_sf"/>
</dbReference>
<keyword evidence="4 7" id="KW-0645">Protease</keyword>
<keyword evidence="5 7" id="KW-0378">Hydrolase</keyword>
<evidence type="ECO:0000259" key="10">
    <source>
        <dbReference type="Pfam" id="PF14684"/>
    </source>
</evidence>
<organism evidence="11 12">
    <name type="scientific">Polluticaenibacter yanchengensis</name>
    <dbReference type="NCBI Taxonomy" id="3014562"/>
    <lineage>
        <taxon>Bacteria</taxon>
        <taxon>Pseudomonadati</taxon>
        <taxon>Bacteroidota</taxon>
        <taxon>Chitinophagia</taxon>
        <taxon>Chitinophagales</taxon>
        <taxon>Chitinophagaceae</taxon>
        <taxon>Polluticaenibacter</taxon>
    </lineage>
</organism>
<dbReference type="Pfam" id="PF14684">
    <property type="entry name" value="Tricorn_C1"/>
    <property type="match status" value="1"/>
</dbReference>
<dbReference type="Gene3D" id="2.120.10.60">
    <property type="entry name" value="Tricorn protease N-terminal domain"/>
    <property type="match status" value="1"/>
</dbReference>
<comment type="function">
    <text evidence="7">Degrades oligopeptides.</text>
</comment>
<evidence type="ECO:0000256" key="1">
    <source>
        <dbReference type="ARBA" id="ARBA00004496"/>
    </source>
</evidence>
<proteinExistence type="inferred from homology"/>
<evidence type="ECO:0000256" key="8">
    <source>
        <dbReference type="SAM" id="SignalP"/>
    </source>
</evidence>